<reference evidence="2 3" key="1">
    <citation type="submission" date="2018-03" db="EMBL/GenBank/DDBJ databases">
        <title>Draft genome sequence of Rohu Carp (Labeo rohita).</title>
        <authorList>
            <person name="Das P."/>
            <person name="Kushwaha B."/>
            <person name="Joshi C.G."/>
            <person name="Kumar D."/>
            <person name="Nagpure N.S."/>
            <person name="Sahoo L."/>
            <person name="Das S.P."/>
            <person name="Bit A."/>
            <person name="Patnaik S."/>
            <person name="Meher P.K."/>
            <person name="Jayasankar P."/>
            <person name="Koringa P.G."/>
            <person name="Patel N.V."/>
            <person name="Hinsu A.T."/>
            <person name="Kumar R."/>
            <person name="Pandey M."/>
            <person name="Agarwal S."/>
            <person name="Srivastava S."/>
            <person name="Singh M."/>
            <person name="Iquebal M.A."/>
            <person name="Jaiswal S."/>
            <person name="Angadi U.B."/>
            <person name="Kumar N."/>
            <person name="Raza M."/>
            <person name="Shah T.M."/>
            <person name="Rai A."/>
            <person name="Jena J.K."/>
        </authorList>
    </citation>
    <scope>NUCLEOTIDE SEQUENCE [LARGE SCALE GENOMIC DNA]</scope>
    <source>
        <strain evidence="2">DASCIFA01</strain>
        <tissue evidence="2">Testis</tissue>
    </source>
</reference>
<evidence type="ECO:0000313" key="3">
    <source>
        <dbReference type="Proteomes" id="UP000290572"/>
    </source>
</evidence>
<organism evidence="2 3">
    <name type="scientific">Labeo rohita</name>
    <name type="common">Indian major carp</name>
    <name type="synonym">Cyprinus rohita</name>
    <dbReference type="NCBI Taxonomy" id="84645"/>
    <lineage>
        <taxon>Eukaryota</taxon>
        <taxon>Metazoa</taxon>
        <taxon>Chordata</taxon>
        <taxon>Craniata</taxon>
        <taxon>Vertebrata</taxon>
        <taxon>Euteleostomi</taxon>
        <taxon>Actinopterygii</taxon>
        <taxon>Neopterygii</taxon>
        <taxon>Teleostei</taxon>
        <taxon>Ostariophysi</taxon>
        <taxon>Cypriniformes</taxon>
        <taxon>Cyprinidae</taxon>
        <taxon>Labeoninae</taxon>
        <taxon>Labeonini</taxon>
        <taxon>Labeo</taxon>
    </lineage>
</organism>
<keyword evidence="1" id="KW-0472">Membrane</keyword>
<protein>
    <submittedName>
        <fullName evidence="2">Uncharacterized protein</fullName>
    </submittedName>
</protein>
<feature type="transmembrane region" description="Helical" evidence="1">
    <location>
        <begin position="58"/>
        <end position="80"/>
    </location>
</feature>
<keyword evidence="3" id="KW-1185">Reference proteome</keyword>
<dbReference type="Proteomes" id="UP000290572">
    <property type="component" value="Unassembled WGS sequence"/>
</dbReference>
<dbReference type="AlphaFoldDB" id="A0A498L7L0"/>
<proteinExistence type="predicted"/>
<evidence type="ECO:0000256" key="1">
    <source>
        <dbReference type="SAM" id="Phobius"/>
    </source>
</evidence>
<accession>A0A498L7L0</accession>
<dbReference type="EMBL" id="QBIY01013464">
    <property type="protein sequence ID" value="RXN04078.1"/>
    <property type="molecule type" value="Genomic_DNA"/>
</dbReference>
<keyword evidence="1" id="KW-0812">Transmembrane</keyword>
<gene>
    <name evidence="2" type="ORF">ROHU_013160</name>
</gene>
<keyword evidence="1" id="KW-1133">Transmembrane helix</keyword>
<evidence type="ECO:0000313" key="2">
    <source>
        <dbReference type="EMBL" id="RXN04078.1"/>
    </source>
</evidence>
<name>A0A498L7L0_LABRO</name>
<comment type="caution">
    <text evidence="2">The sequence shown here is derived from an EMBL/GenBank/DDBJ whole genome shotgun (WGS) entry which is preliminary data.</text>
</comment>
<sequence length="242" mass="27572">MHITCNSFEDTMFRFKPHGPEVHQRTITAYEETSTQADIEAQISLPSTPRLIMLDSDLSPGVVAICVGVLLVVAAAGCFCKCQDDIKKQDNNDELQVHFTMAGIKQKGMATQSSAVIREILLLFLFERSSSALNFDYRAESACVYSRTCYRVSSSALNFDYRAESACVYSRTFYRVFSSALNFDYRAESACVYSRTFYRVSSSALNFDYRAESACVYSRTFNRVMGYEVMIWYMRTQYSNCM</sequence>